<evidence type="ECO:0000313" key="1">
    <source>
        <dbReference type="EMBL" id="KAK5055136.1"/>
    </source>
</evidence>
<comment type="caution">
    <text evidence="1">The sequence shown here is derived from an EMBL/GenBank/DDBJ whole genome shotgun (WGS) entry which is preliminary data.</text>
</comment>
<dbReference type="Gene3D" id="3.60.15.10">
    <property type="entry name" value="Ribonuclease Z/Hydroxyacylglutathione hydrolase-like"/>
    <property type="match status" value="1"/>
</dbReference>
<accession>A0AAV9NHS0</accession>
<organism evidence="1 2">
    <name type="scientific">Exophiala bonariae</name>
    <dbReference type="NCBI Taxonomy" id="1690606"/>
    <lineage>
        <taxon>Eukaryota</taxon>
        <taxon>Fungi</taxon>
        <taxon>Dikarya</taxon>
        <taxon>Ascomycota</taxon>
        <taxon>Pezizomycotina</taxon>
        <taxon>Eurotiomycetes</taxon>
        <taxon>Chaetothyriomycetidae</taxon>
        <taxon>Chaetothyriales</taxon>
        <taxon>Herpotrichiellaceae</taxon>
        <taxon>Exophiala</taxon>
    </lineage>
</organism>
<dbReference type="AlphaFoldDB" id="A0AAV9NHS0"/>
<gene>
    <name evidence="1" type="ORF">LTR84_012884</name>
</gene>
<proteinExistence type="predicted"/>
<evidence type="ECO:0000313" key="2">
    <source>
        <dbReference type="Proteomes" id="UP001358417"/>
    </source>
</evidence>
<name>A0AAV9NHS0_9EURO</name>
<sequence length="362" mass="39948">MSTPRGGPGKMTNPDDEAAAAQLHHDLNDSIRQAHRTARPILTHLNADTTWLLSIPKPDYRPFHSTRSRYNLLIDPWLQGPQSDVAGWFSKQWHAVESSVGSILELDELLRDAEAFEYERHATSETTARNSYIDAVVISHEFTDHCHKATLLEVNTKVPVFATGKAAQLIRSWNHFSTVIEMASFGNGEDWRTTSTPPLPEWIGISRIVTSSDALYYHSAVLICTRISDSESEAAEAVIYTPHGLAVSGIATITTAKPPIDSLALLHGLHDISLVGNQLNLGAVNAIKAQQLLNAKFWIGTHDEEKKKWGLISPFLRRKPLTVSEAFAQVQATAKVEFDGTEAMIEEPIYVELGNGESLLLA</sequence>
<dbReference type="RefSeq" id="XP_064707567.1">
    <property type="nucleotide sequence ID" value="XM_064856391.1"/>
</dbReference>
<protein>
    <recommendedName>
        <fullName evidence="3">CN hydrolase domain-containing protein</fullName>
    </recommendedName>
</protein>
<dbReference type="SUPFAM" id="SSF56281">
    <property type="entry name" value="Metallo-hydrolase/oxidoreductase"/>
    <property type="match status" value="1"/>
</dbReference>
<dbReference type="InterPro" id="IPR036866">
    <property type="entry name" value="RibonucZ/Hydroxyglut_hydro"/>
</dbReference>
<dbReference type="GeneID" id="89981021"/>
<dbReference type="Proteomes" id="UP001358417">
    <property type="component" value="Unassembled WGS sequence"/>
</dbReference>
<reference evidence="1 2" key="1">
    <citation type="submission" date="2023-08" db="EMBL/GenBank/DDBJ databases">
        <title>Black Yeasts Isolated from many extreme environments.</title>
        <authorList>
            <person name="Coleine C."/>
            <person name="Stajich J.E."/>
            <person name="Selbmann L."/>
        </authorList>
    </citation>
    <scope>NUCLEOTIDE SEQUENCE [LARGE SCALE GENOMIC DNA]</scope>
    <source>
        <strain evidence="1 2">CCFEE 5792</strain>
    </source>
</reference>
<dbReference type="PANTHER" id="PTHR36142:SF2">
    <property type="entry name" value="METALLO-HYDROLASE_OXIDOREDUCTASE SUPERFAMILY PROTEIN"/>
    <property type="match status" value="1"/>
</dbReference>
<dbReference type="EMBL" id="JAVRRD010000009">
    <property type="protein sequence ID" value="KAK5055136.1"/>
    <property type="molecule type" value="Genomic_DNA"/>
</dbReference>
<keyword evidence="2" id="KW-1185">Reference proteome</keyword>
<evidence type="ECO:0008006" key="3">
    <source>
        <dbReference type="Google" id="ProtNLM"/>
    </source>
</evidence>
<dbReference type="PANTHER" id="PTHR36142">
    <property type="entry name" value="METALLO-HYDROLASE/OXIDOREDUCTASE SUPERFAMILY PROTEIN"/>
    <property type="match status" value="1"/>
</dbReference>